<dbReference type="Gene3D" id="2.60.40.1460">
    <property type="entry name" value="Integrin domains. Chain A, domain 2"/>
    <property type="match status" value="1"/>
</dbReference>
<dbReference type="GO" id="GO:0033627">
    <property type="term" value="P:cell adhesion mediated by integrin"/>
    <property type="evidence" value="ECO:0007669"/>
    <property type="project" value="TreeGrafter"/>
</dbReference>
<keyword evidence="12" id="KW-1015">Disulfide bond</keyword>
<proteinExistence type="inferred from homology"/>
<dbReference type="AlphaFoldDB" id="A0A3P8WR47"/>
<evidence type="ECO:0000256" key="12">
    <source>
        <dbReference type="ARBA" id="ARBA00023157"/>
    </source>
</evidence>
<evidence type="ECO:0000256" key="14">
    <source>
        <dbReference type="ARBA" id="ARBA00023180"/>
    </source>
</evidence>
<evidence type="ECO:0000256" key="10">
    <source>
        <dbReference type="ARBA" id="ARBA00023037"/>
    </source>
</evidence>
<protein>
    <submittedName>
        <fullName evidence="18">Integrin alpha-M-like</fullName>
    </submittedName>
</protein>
<dbReference type="Gene3D" id="2.60.40.1510">
    <property type="entry name" value="ntegrin, alpha v. Chain A, domain 3"/>
    <property type="match status" value="1"/>
</dbReference>
<evidence type="ECO:0000256" key="7">
    <source>
        <dbReference type="ARBA" id="ARBA00022837"/>
    </source>
</evidence>
<dbReference type="InterPro" id="IPR013649">
    <property type="entry name" value="Integrin_alpha_Ig-like_1"/>
</dbReference>
<organism evidence="18 19">
    <name type="scientific">Cynoglossus semilaevis</name>
    <name type="common">Tongue sole</name>
    <dbReference type="NCBI Taxonomy" id="244447"/>
    <lineage>
        <taxon>Eukaryota</taxon>
        <taxon>Metazoa</taxon>
        <taxon>Chordata</taxon>
        <taxon>Craniata</taxon>
        <taxon>Vertebrata</taxon>
        <taxon>Euteleostomi</taxon>
        <taxon>Actinopterygii</taxon>
        <taxon>Neopterygii</taxon>
        <taxon>Teleostei</taxon>
        <taxon>Neoteleostei</taxon>
        <taxon>Acanthomorphata</taxon>
        <taxon>Carangaria</taxon>
        <taxon>Pleuronectiformes</taxon>
        <taxon>Pleuronectoidei</taxon>
        <taxon>Cynoglossidae</taxon>
        <taxon>Cynoglossinae</taxon>
        <taxon>Cynoglossus</taxon>
    </lineage>
</organism>
<dbReference type="OrthoDB" id="5317514at2759"/>
<dbReference type="PROSITE" id="PS50234">
    <property type="entry name" value="VWFA"/>
    <property type="match status" value="1"/>
</dbReference>
<dbReference type="SUPFAM" id="SSF69179">
    <property type="entry name" value="Integrin domains"/>
    <property type="match status" value="2"/>
</dbReference>
<keyword evidence="11 16" id="KW-0472">Membrane</keyword>
<evidence type="ECO:0000256" key="16">
    <source>
        <dbReference type="RuleBase" id="RU003762"/>
    </source>
</evidence>
<keyword evidence="8 16" id="KW-0130">Cell adhesion</keyword>
<reference evidence="18" key="2">
    <citation type="submission" date="2025-08" db="UniProtKB">
        <authorList>
            <consortium name="Ensembl"/>
        </authorList>
    </citation>
    <scope>IDENTIFICATION</scope>
</reference>
<feature type="repeat" description="FG-GAP" evidence="15">
    <location>
        <begin position="500"/>
        <end position="558"/>
    </location>
</feature>
<evidence type="ECO:0000313" key="19">
    <source>
        <dbReference type="Proteomes" id="UP000265120"/>
    </source>
</evidence>
<dbReference type="InterPro" id="IPR002035">
    <property type="entry name" value="VWF_A"/>
</dbReference>
<dbReference type="GO" id="GO:0008305">
    <property type="term" value="C:integrin complex"/>
    <property type="evidence" value="ECO:0007669"/>
    <property type="project" value="InterPro"/>
</dbReference>
<feature type="domain" description="VWFA" evidence="17">
    <location>
        <begin position="148"/>
        <end position="325"/>
    </location>
</feature>
<dbReference type="SMART" id="SM00327">
    <property type="entry name" value="VWA"/>
    <property type="match status" value="1"/>
</dbReference>
<feature type="chain" id="PRO_5017845615" evidence="16">
    <location>
        <begin position="20"/>
        <end position="1139"/>
    </location>
</feature>
<keyword evidence="10 16" id="KW-0401">Integrin</keyword>
<dbReference type="GO" id="GO:0007229">
    <property type="term" value="P:integrin-mediated signaling pathway"/>
    <property type="evidence" value="ECO:0007669"/>
    <property type="project" value="UniProtKB-KW"/>
</dbReference>
<dbReference type="PRINTS" id="PR01185">
    <property type="entry name" value="INTEGRINA"/>
</dbReference>
<dbReference type="InterPro" id="IPR032695">
    <property type="entry name" value="Integrin_dom_sf"/>
</dbReference>
<dbReference type="Pfam" id="PF01839">
    <property type="entry name" value="FG-GAP"/>
    <property type="match status" value="1"/>
</dbReference>
<dbReference type="Gene3D" id="1.20.5.930">
    <property type="entry name" value="Bicelle-embedded integrin alpha(iib) transmembrane segment"/>
    <property type="match status" value="1"/>
</dbReference>
<dbReference type="SUPFAM" id="SSF53300">
    <property type="entry name" value="vWA-like"/>
    <property type="match status" value="1"/>
</dbReference>
<evidence type="ECO:0000256" key="13">
    <source>
        <dbReference type="ARBA" id="ARBA00023170"/>
    </source>
</evidence>
<evidence type="ECO:0000256" key="4">
    <source>
        <dbReference type="ARBA" id="ARBA00022723"/>
    </source>
</evidence>
<keyword evidence="19" id="KW-1185">Reference proteome</keyword>
<evidence type="ECO:0000259" key="17">
    <source>
        <dbReference type="PROSITE" id="PS50234"/>
    </source>
</evidence>
<dbReference type="InterPro" id="IPR000413">
    <property type="entry name" value="Integrin_alpha"/>
</dbReference>
<reference evidence="18" key="3">
    <citation type="submission" date="2025-09" db="UniProtKB">
        <authorList>
            <consortium name="Ensembl"/>
        </authorList>
    </citation>
    <scope>IDENTIFICATION</scope>
</reference>
<dbReference type="InterPro" id="IPR048285">
    <property type="entry name" value="Integrin_alpha_Ig-like_2"/>
</dbReference>
<dbReference type="Pfam" id="PF20805">
    <property type="entry name" value="Integrin_A_Ig_2"/>
    <property type="match status" value="1"/>
</dbReference>
<feature type="signal peptide" evidence="16">
    <location>
        <begin position="1"/>
        <end position="19"/>
    </location>
</feature>
<keyword evidence="5 16" id="KW-0732">Signal</keyword>
<reference evidence="18 19" key="1">
    <citation type="journal article" date="2014" name="Nat. Genet.">
        <title>Whole-genome sequence of a flatfish provides insights into ZW sex chromosome evolution and adaptation to a benthic lifestyle.</title>
        <authorList>
            <person name="Chen S."/>
            <person name="Zhang G."/>
            <person name="Shao C."/>
            <person name="Huang Q."/>
            <person name="Liu G."/>
            <person name="Zhang P."/>
            <person name="Song W."/>
            <person name="An N."/>
            <person name="Chalopin D."/>
            <person name="Volff J.N."/>
            <person name="Hong Y."/>
            <person name="Li Q."/>
            <person name="Sha Z."/>
            <person name="Zhou H."/>
            <person name="Xie M."/>
            <person name="Yu Q."/>
            <person name="Liu Y."/>
            <person name="Xiang H."/>
            <person name="Wang N."/>
            <person name="Wu K."/>
            <person name="Yang C."/>
            <person name="Zhou Q."/>
            <person name="Liao X."/>
            <person name="Yang L."/>
            <person name="Hu Q."/>
            <person name="Zhang J."/>
            <person name="Meng L."/>
            <person name="Jin L."/>
            <person name="Tian Y."/>
            <person name="Lian J."/>
            <person name="Yang J."/>
            <person name="Miao G."/>
            <person name="Liu S."/>
            <person name="Liang Z."/>
            <person name="Yan F."/>
            <person name="Li Y."/>
            <person name="Sun B."/>
            <person name="Zhang H."/>
            <person name="Zhang J."/>
            <person name="Zhu Y."/>
            <person name="Du M."/>
            <person name="Zhao Y."/>
            <person name="Schartl M."/>
            <person name="Tang Q."/>
            <person name="Wang J."/>
        </authorList>
    </citation>
    <scope>NUCLEOTIDE SEQUENCE</scope>
</reference>
<dbReference type="GO" id="GO:0005178">
    <property type="term" value="F:integrin binding"/>
    <property type="evidence" value="ECO:0007669"/>
    <property type="project" value="TreeGrafter"/>
</dbReference>
<name>A0A3P8WR47_CYNSE</name>
<evidence type="ECO:0000256" key="8">
    <source>
        <dbReference type="ARBA" id="ARBA00022889"/>
    </source>
</evidence>
<dbReference type="GO" id="GO:0007160">
    <property type="term" value="P:cell-matrix adhesion"/>
    <property type="evidence" value="ECO:0007669"/>
    <property type="project" value="TreeGrafter"/>
</dbReference>
<sequence>MDWIIKTTVFLSALTAGFSFNIDPKPWKSFRNSAAGFGYQVVQRKSDLLVSAPLEQYSPVRRGQVYRCSDLSCRLMQLHEPEFAVNMSLGLTMTSDPSKDNTMVCGPTIPKDCKSITMLNGACIQIDRSNRNQPPVPSSIPVCRAEADIAYLLDGSGSVTEDDFIKMKTFVKDLTKSIKGPDTQFAVAQFASVPEVHYYFDNFFSTTSWERNIDRIIQMKQATYTARAINFVVQEIFAARRGSRPNVKKVLIVITDGISHDKQYLQEAAAAAERKGIVRFVIGVGSSFLEPSAKLELDTIASLPSKNYVFQVDSFTALESIKNNLREKIFAIEGTKSGGHELKMEMAQEGFSAAYVPQGIQMGVVGANQWRGGYLKYSLGGHSVGSYKPEYLLPDSYFGYSMAVASTPRGMLTIAGVPRYKHRGVVMVVQESSQQKVDPFPWKFQIGEYFGAVVCAMDINLDSYTDIILISSPMYKDTDREGRVYACPLNGLNVECRFDNPLVLRGDESEEGRFGSSVAVLPDLNTDGLRDVAVGAPLENDGQGCVYIFNGEGGARINPIFSQKITPSEVMTGLRFFGLALSEFSYDQSGDSLPDIAVGSKGVVVLLRSKPVVMVEVTMSFSPKQIAIQNTVCSTPLKHKVDLCFSMNILSKVNQVKANINFTLTLDANRKVPNNRAFIREKQREISGTVTIASSSPQCQELGFFIEACPEDALTPLNNELRFTFEGLPSKDQLRPSLAQQAKNVTFHPLQFEINCGVDNECVDRLELDFNFTSSSEVRVGIDELLDVTVSVTNSEENSYNSLVILRYPAALSYRKFTGLKGRIECNSLDSEDGLMEGVTQCTIDKPIFRSNTEAVLIVSYGIESNREFSKSITISASATSQNKVHSDSSVLHKRKVIGVKYSIFVTFESSLSYVNFTFGKNDLQKPIQQSITVRNYIRAFSFTVIIMVPVKLGEKDIWEDSGSFQIPQCKGDVVKKPSVTDFVSQIQKSKVLDCTVATCKIFRCSRFLGGQESAMYEISANLSSRWVEQIGLQSAKFHLISTVSMEYDTNQYIFFSAGSKNDPPVYTVEADVEVYAEPNFTKEIVGGSLGGLALLALLTAGLYKAGFFKSKYNDMIQGEDAGAGDTATENAAVPEPQA</sequence>
<evidence type="ECO:0000256" key="2">
    <source>
        <dbReference type="ARBA" id="ARBA00008054"/>
    </source>
</evidence>
<dbReference type="GO" id="GO:0046872">
    <property type="term" value="F:metal ion binding"/>
    <property type="evidence" value="ECO:0007669"/>
    <property type="project" value="UniProtKB-KW"/>
</dbReference>
<evidence type="ECO:0000256" key="6">
    <source>
        <dbReference type="ARBA" id="ARBA00022737"/>
    </source>
</evidence>
<evidence type="ECO:0000256" key="15">
    <source>
        <dbReference type="PROSITE-ProRule" id="PRU00803"/>
    </source>
</evidence>
<evidence type="ECO:0000313" key="18">
    <source>
        <dbReference type="Ensembl" id="ENSCSEP00000029249.1"/>
    </source>
</evidence>
<dbReference type="PANTHER" id="PTHR23220:SF118">
    <property type="entry name" value="INTEGRIN ALPHA-X"/>
    <property type="match status" value="1"/>
</dbReference>
<accession>A0A3P8WR47</accession>
<evidence type="ECO:0000256" key="3">
    <source>
        <dbReference type="ARBA" id="ARBA00022692"/>
    </source>
</evidence>
<evidence type="ECO:0000256" key="11">
    <source>
        <dbReference type="ARBA" id="ARBA00023136"/>
    </source>
</evidence>
<dbReference type="PANTHER" id="PTHR23220">
    <property type="entry name" value="INTEGRIN ALPHA"/>
    <property type="match status" value="1"/>
</dbReference>
<dbReference type="GO" id="GO:0009897">
    <property type="term" value="C:external side of plasma membrane"/>
    <property type="evidence" value="ECO:0007669"/>
    <property type="project" value="TreeGrafter"/>
</dbReference>
<dbReference type="Gene3D" id="2.60.40.1530">
    <property type="entry name" value="ntegrin, alpha v. Chain A, domain 4"/>
    <property type="match status" value="1"/>
</dbReference>
<dbReference type="InterPro" id="IPR013517">
    <property type="entry name" value="FG-GAP"/>
</dbReference>
<comment type="similarity">
    <text evidence="2 16">Belongs to the integrin alpha chain family.</text>
</comment>
<feature type="repeat" description="FG-GAP" evidence="15">
    <location>
        <begin position="436"/>
        <end position="496"/>
    </location>
</feature>
<keyword evidence="3 16" id="KW-0812">Transmembrane</keyword>
<dbReference type="InterPro" id="IPR048633">
    <property type="entry name" value="ITGAX-like_Ig_3"/>
</dbReference>
<keyword evidence="9 16" id="KW-1133">Transmembrane helix</keyword>
<keyword evidence="6" id="KW-0677">Repeat</keyword>
<dbReference type="OMA" id="EITGDRW"/>
<dbReference type="Gene3D" id="3.40.50.410">
    <property type="entry name" value="von Willebrand factor, type A domain"/>
    <property type="match status" value="1"/>
</dbReference>
<dbReference type="KEGG" id="csem:103381978"/>
<dbReference type="FunCoup" id="A0A3P8WR47">
    <property type="interactions" value="178"/>
</dbReference>
<dbReference type="InParanoid" id="A0A3P8WR47"/>
<dbReference type="PROSITE" id="PS51470">
    <property type="entry name" value="FG_GAP"/>
    <property type="match status" value="2"/>
</dbReference>
<comment type="subcellular location">
    <subcellularLocation>
        <location evidence="1 16">Membrane</location>
        <topology evidence="1 16">Single-pass type I membrane protein</topology>
    </subcellularLocation>
</comment>
<dbReference type="InterPro" id="IPR013519">
    <property type="entry name" value="Int_alpha_beta-p"/>
</dbReference>
<evidence type="ECO:0000256" key="1">
    <source>
        <dbReference type="ARBA" id="ARBA00004479"/>
    </source>
</evidence>
<keyword evidence="4" id="KW-0479">Metal-binding</keyword>
<keyword evidence="7" id="KW-0106">Calcium</keyword>
<dbReference type="InterPro" id="IPR036465">
    <property type="entry name" value="vWFA_dom_sf"/>
</dbReference>
<dbReference type="Proteomes" id="UP000265120">
    <property type="component" value="Chromosome 8"/>
</dbReference>
<dbReference type="SMART" id="SM00191">
    <property type="entry name" value="Int_alpha"/>
    <property type="match status" value="4"/>
</dbReference>
<evidence type="ECO:0000256" key="9">
    <source>
        <dbReference type="ARBA" id="ARBA00022989"/>
    </source>
</evidence>
<keyword evidence="14" id="KW-0325">Glycoprotein</keyword>
<dbReference type="InterPro" id="IPR028994">
    <property type="entry name" value="Integrin_alpha_N"/>
</dbReference>
<feature type="transmembrane region" description="Helical" evidence="16">
    <location>
        <begin position="1085"/>
        <end position="1104"/>
    </location>
</feature>
<dbReference type="Pfam" id="PF00092">
    <property type="entry name" value="VWA"/>
    <property type="match status" value="1"/>
</dbReference>
<dbReference type="Pfam" id="PF08441">
    <property type="entry name" value="Integrin_A_Ig_1"/>
    <property type="match status" value="1"/>
</dbReference>
<evidence type="ECO:0000256" key="5">
    <source>
        <dbReference type="ARBA" id="ARBA00022729"/>
    </source>
</evidence>
<dbReference type="Ensembl" id="ENSCSET00000029652.1">
    <property type="protein sequence ID" value="ENSCSEP00000029249.1"/>
    <property type="gene ID" value="ENSCSEG00000018666.1"/>
</dbReference>
<dbReference type="STRING" id="244447.ENSCSEP00000029249"/>
<dbReference type="GO" id="GO:0098609">
    <property type="term" value="P:cell-cell adhesion"/>
    <property type="evidence" value="ECO:0007669"/>
    <property type="project" value="TreeGrafter"/>
</dbReference>
<dbReference type="PRINTS" id="PR00453">
    <property type="entry name" value="VWFADOMAIN"/>
</dbReference>
<dbReference type="RefSeq" id="XP_008312834.1">
    <property type="nucleotide sequence ID" value="XM_008314612.3"/>
</dbReference>
<dbReference type="Gene3D" id="2.130.10.130">
    <property type="entry name" value="Integrin alpha, N-terminal"/>
    <property type="match status" value="1"/>
</dbReference>
<dbReference type="GeneID" id="103381978"/>
<dbReference type="Pfam" id="PF21520">
    <property type="entry name" value="ITGAX-like_Ig_3"/>
    <property type="match status" value="1"/>
</dbReference>
<dbReference type="GeneTree" id="ENSGT00940000154838"/>
<keyword evidence="13 16" id="KW-0675">Receptor</keyword>
<dbReference type="SUPFAM" id="SSF69318">
    <property type="entry name" value="Integrin alpha N-terminal domain"/>
    <property type="match status" value="1"/>
</dbReference>